<dbReference type="EMBL" id="JAGIKZ010000012">
    <property type="protein sequence ID" value="MBP2241744.1"/>
    <property type="molecule type" value="Genomic_DNA"/>
</dbReference>
<accession>A0ABS4RG98</accession>
<proteinExistence type="predicted"/>
<dbReference type="RefSeq" id="WP_066400591.1">
    <property type="nucleotide sequence ID" value="NZ_JAGIKZ010000012.1"/>
</dbReference>
<gene>
    <name evidence="1" type="ORF">J2Z40_002316</name>
</gene>
<evidence type="ECO:0008006" key="3">
    <source>
        <dbReference type="Google" id="ProtNLM"/>
    </source>
</evidence>
<evidence type="ECO:0000313" key="2">
    <source>
        <dbReference type="Proteomes" id="UP001519293"/>
    </source>
</evidence>
<organism evidence="1 2">
    <name type="scientific">Cytobacillus eiseniae</name>
    <dbReference type="NCBI Taxonomy" id="762947"/>
    <lineage>
        <taxon>Bacteria</taxon>
        <taxon>Bacillati</taxon>
        <taxon>Bacillota</taxon>
        <taxon>Bacilli</taxon>
        <taxon>Bacillales</taxon>
        <taxon>Bacillaceae</taxon>
        <taxon>Cytobacillus</taxon>
    </lineage>
</organism>
<name>A0ABS4RG98_9BACI</name>
<sequence>MENNTKTISFRLDEKTFEKMEFLKANLFSDKELSNSELIRYSLNYLEDSFGRGMADNGKFYELVQSYIKTIYLRAPSTNFRMLDEVLYAMEETYAEYSVEEVEELGKLYDELNPISLVQLIRFKNKIVPITFLKIMGEDVDELEEMTETELADLIMKKFSEEEFKKDAKRLFHIEC</sequence>
<reference evidence="1 2" key="1">
    <citation type="submission" date="2021-03" db="EMBL/GenBank/DDBJ databases">
        <title>Genomic Encyclopedia of Type Strains, Phase IV (KMG-IV): sequencing the most valuable type-strain genomes for metagenomic binning, comparative biology and taxonomic classification.</title>
        <authorList>
            <person name="Goeker M."/>
        </authorList>
    </citation>
    <scope>NUCLEOTIDE SEQUENCE [LARGE SCALE GENOMIC DNA]</scope>
    <source>
        <strain evidence="1 2">DSM 26675</strain>
    </source>
</reference>
<comment type="caution">
    <text evidence="1">The sequence shown here is derived from an EMBL/GenBank/DDBJ whole genome shotgun (WGS) entry which is preliminary data.</text>
</comment>
<protein>
    <recommendedName>
        <fullName evidence="3">Ribbon-helix-helix protein CopG domain-containing protein</fullName>
    </recommendedName>
</protein>
<keyword evidence="2" id="KW-1185">Reference proteome</keyword>
<dbReference type="Proteomes" id="UP001519293">
    <property type="component" value="Unassembled WGS sequence"/>
</dbReference>
<evidence type="ECO:0000313" key="1">
    <source>
        <dbReference type="EMBL" id="MBP2241744.1"/>
    </source>
</evidence>